<dbReference type="EMBL" id="BAABEZ010000022">
    <property type="protein sequence ID" value="GAA4456709.1"/>
    <property type="molecule type" value="Genomic_DNA"/>
</dbReference>
<name>A0ABP8MY24_9BACT</name>
<protein>
    <recommendedName>
        <fullName evidence="3">FCD domain-containing protein</fullName>
    </recommendedName>
</protein>
<sequence length="98" mass="11733">MKNFLQFGFIELSFLVRKFADQLEDNMTQALFREYKKLLEEVHFRFPENENIVNKIHELQQMKNNATLADPFYLRTALTQHLDEVINEIGMIAVESYY</sequence>
<comment type="caution">
    <text evidence="1">The sequence shown here is derived from an EMBL/GenBank/DDBJ whole genome shotgun (WGS) entry which is preliminary data.</text>
</comment>
<dbReference type="Proteomes" id="UP001501410">
    <property type="component" value="Unassembled WGS sequence"/>
</dbReference>
<evidence type="ECO:0000313" key="1">
    <source>
        <dbReference type="EMBL" id="GAA4456709.1"/>
    </source>
</evidence>
<accession>A0ABP8MY24</accession>
<reference evidence="2" key="1">
    <citation type="journal article" date="2019" name="Int. J. Syst. Evol. Microbiol.">
        <title>The Global Catalogue of Microorganisms (GCM) 10K type strain sequencing project: providing services to taxonomists for standard genome sequencing and annotation.</title>
        <authorList>
            <consortium name="The Broad Institute Genomics Platform"/>
            <consortium name="The Broad Institute Genome Sequencing Center for Infectious Disease"/>
            <person name="Wu L."/>
            <person name="Ma J."/>
        </authorList>
    </citation>
    <scope>NUCLEOTIDE SEQUENCE [LARGE SCALE GENOMIC DNA]</scope>
    <source>
        <strain evidence="2">JCM 31921</strain>
    </source>
</reference>
<proteinExistence type="predicted"/>
<keyword evidence="2" id="KW-1185">Reference proteome</keyword>
<dbReference type="RefSeq" id="WP_344826952.1">
    <property type="nucleotide sequence ID" value="NZ_BAABEZ010000022.1"/>
</dbReference>
<evidence type="ECO:0008006" key="3">
    <source>
        <dbReference type="Google" id="ProtNLM"/>
    </source>
</evidence>
<evidence type="ECO:0000313" key="2">
    <source>
        <dbReference type="Proteomes" id="UP001501410"/>
    </source>
</evidence>
<organism evidence="1 2">
    <name type="scientific">Rurimicrobium arvi</name>
    <dbReference type="NCBI Taxonomy" id="2049916"/>
    <lineage>
        <taxon>Bacteria</taxon>
        <taxon>Pseudomonadati</taxon>
        <taxon>Bacteroidota</taxon>
        <taxon>Chitinophagia</taxon>
        <taxon>Chitinophagales</taxon>
        <taxon>Chitinophagaceae</taxon>
        <taxon>Rurimicrobium</taxon>
    </lineage>
</organism>
<gene>
    <name evidence="1" type="ORF">GCM10023092_22370</name>
</gene>